<evidence type="ECO:0000313" key="9">
    <source>
        <dbReference type="Proteomes" id="UP000233080"/>
    </source>
</evidence>
<dbReference type="GO" id="GO:0007166">
    <property type="term" value="P:cell surface receptor signaling pathway"/>
    <property type="evidence" value="ECO:0007669"/>
    <property type="project" value="TreeGrafter"/>
</dbReference>
<feature type="transmembrane region" description="Helical" evidence="7">
    <location>
        <begin position="110"/>
        <end position="132"/>
    </location>
</feature>
<protein>
    <recommendedName>
        <fullName evidence="10">Membrane spanning 4-domains A14</fullName>
    </recommendedName>
</protein>
<keyword evidence="3 7" id="KW-0812">Transmembrane</keyword>
<name>A0A2K5KAI1_COLAP</name>
<feature type="compositionally biased region" description="Basic and acidic residues" evidence="6">
    <location>
        <begin position="571"/>
        <end position="603"/>
    </location>
</feature>
<feature type="compositionally biased region" description="Polar residues" evidence="6">
    <location>
        <begin position="620"/>
        <end position="634"/>
    </location>
</feature>
<evidence type="ECO:0000256" key="1">
    <source>
        <dbReference type="ARBA" id="ARBA00004141"/>
    </source>
</evidence>
<feature type="region of interest" description="Disordered" evidence="6">
    <location>
        <begin position="331"/>
        <end position="375"/>
    </location>
</feature>
<feature type="region of interest" description="Disordered" evidence="6">
    <location>
        <begin position="656"/>
        <end position="681"/>
    </location>
</feature>
<reference evidence="8" key="2">
    <citation type="submission" date="2025-09" db="UniProtKB">
        <authorList>
            <consortium name="Ensembl"/>
        </authorList>
    </citation>
    <scope>IDENTIFICATION</scope>
</reference>
<reference evidence="8" key="1">
    <citation type="submission" date="2025-08" db="UniProtKB">
        <authorList>
            <consortium name="Ensembl"/>
        </authorList>
    </citation>
    <scope>IDENTIFICATION</scope>
</reference>
<dbReference type="Ensembl" id="ENSCANT00000061353.1">
    <property type="protein sequence ID" value="ENSCANP00000038097.1"/>
    <property type="gene ID" value="ENSCANG00000042742.1"/>
</dbReference>
<evidence type="ECO:0000313" key="8">
    <source>
        <dbReference type="Ensembl" id="ENSCANP00000038097.1"/>
    </source>
</evidence>
<keyword evidence="4 7" id="KW-1133">Transmembrane helix</keyword>
<dbReference type="Pfam" id="PF04103">
    <property type="entry name" value="CD20"/>
    <property type="match status" value="1"/>
</dbReference>
<dbReference type="PANTHER" id="PTHR23320">
    <property type="entry name" value="MEMBRANE-SPANNING 4-DOMAINS SUBFAMILY A MS4A -RELATED"/>
    <property type="match status" value="1"/>
</dbReference>
<feature type="transmembrane region" description="Helical" evidence="7">
    <location>
        <begin position="44"/>
        <end position="65"/>
    </location>
</feature>
<dbReference type="OMA" id="EWQFEMQ"/>
<proteinExistence type="inferred from homology"/>
<evidence type="ECO:0000256" key="6">
    <source>
        <dbReference type="SAM" id="MobiDB-lite"/>
    </source>
</evidence>
<dbReference type="AlphaFoldDB" id="A0A2K5KAI1"/>
<dbReference type="InterPro" id="IPR030417">
    <property type="entry name" value="MS4A"/>
</dbReference>
<dbReference type="InterPro" id="IPR007237">
    <property type="entry name" value="CD20-like"/>
</dbReference>
<feature type="transmembrane region" description="Helical" evidence="7">
    <location>
        <begin position="77"/>
        <end position="98"/>
    </location>
</feature>
<keyword evidence="9" id="KW-1185">Reference proteome</keyword>
<accession>A0A2K5KAI1</accession>
<feature type="region of interest" description="Disordered" evidence="6">
    <location>
        <begin position="465"/>
        <end position="635"/>
    </location>
</feature>
<feature type="compositionally biased region" description="Basic and acidic residues" evidence="6">
    <location>
        <begin position="465"/>
        <end position="480"/>
    </location>
</feature>
<comment type="subcellular location">
    <subcellularLocation>
        <location evidence="1">Membrane</location>
        <topology evidence="1">Multi-pass membrane protein</topology>
    </subcellularLocation>
</comment>
<evidence type="ECO:0008006" key="10">
    <source>
        <dbReference type="Google" id="ProtNLM"/>
    </source>
</evidence>
<evidence type="ECO:0000256" key="3">
    <source>
        <dbReference type="ARBA" id="ARBA00022692"/>
    </source>
</evidence>
<feature type="compositionally biased region" description="Polar residues" evidence="6">
    <location>
        <begin position="333"/>
        <end position="342"/>
    </location>
</feature>
<feature type="region of interest" description="Disordered" evidence="6">
    <location>
        <begin position="221"/>
        <end position="242"/>
    </location>
</feature>
<dbReference type="Proteomes" id="UP000233080">
    <property type="component" value="Unassembled WGS sequence"/>
</dbReference>
<evidence type="ECO:0000256" key="4">
    <source>
        <dbReference type="ARBA" id="ARBA00022989"/>
    </source>
</evidence>
<dbReference type="GO" id="GO:0005886">
    <property type="term" value="C:plasma membrane"/>
    <property type="evidence" value="ECO:0007669"/>
    <property type="project" value="TreeGrafter"/>
</dbReference>
<comment type="similarity">
    <text evidence="2">Belongs to the MS4A family.</text>
</comment>
<evidence type="ECO:0000256" key="7">
    <source>
        <dbReference type="SAM" id="Phobius"/>
    </source>
</evidence>
<dbReference type="PANTHER" id="PTHR23320:SF10">
    <property type="entry name" value="MEMBRANE-SPANNING 4-DOMAINS SUBFAMILY A MEMBER 14"/>
    <property type="match status" value="1"/>
</dbReference>
<keyword evidence="5 7" id="KW-0472">Membrane</keyword>
<evidence type="ECO:0000256" key="2">
    <source>
        <dbReference type="ARBA" id="ARBA00009565"/>
    </source>
</evidence>
<organism evidence="8 9">
    <name type="scientific">Colobus angolensis palliatus</name>
    <name type="common">Peters' Angolan colobus</name>
    <dbReference type="NCBI Taxonomy" id="336983"/>
    <lineage>
        <taxon>Eukaryota</taxon>
        <taxon>Metazoa</taxon>
        <taxon>Chordata</taxon>
        <taxon>Craniata</taxon>
        <taxon>Vertebrata</taxon>
        <taxon>Euteleostomi</taxon>
        <taxon>Mammalia</taxon>
        <taxon>Eutheria</taxon>
        <taxon>Euarchontoglires</taxon>
        <taxon>Primates</taxon>
        <taxon>Haplorrhini</taxon>
        <taxon>Catarrhini</taxon>
        <taxon>Cercopithecidae</taxon>
        <taxon>Colobinae</taxon>
        <taxon>Colobus</taxon>
    </lineage>
</organism>
<feature type="compositionally biased region" description="Polar residues" evidence="6">
    <location>
        <begin position="552"/>
        <end position="565"/>
    </location>
</feature>
<sequence length="681" mass="77447">MESPSQDKRPTHVITIKPNETVWTAFPYRPHSSLLDFLKGEPRVLGATQILLALIIVGLGTIFVLNYIRFSQRFPLVVLTGYPFWGALIFILTGYYTVTNKKSKILGQGVMSMNVISSLVAITGITLIIFSYRHQDKYCQTSSIEEICVLGRTLFIVLFFLPSDVTQNSEQSAPEENAQLQFELQEEFSSDDSTTNAHSVFFGGYAFFKLRLSRSPLVSQPGNKGTEFVPDEQKQSILPSPKFSEEEIELKPLPPTLEEKPSENMPIQLDSTFKQMKDEDLQSAIVQPSQMQTQFPQDQTVSLQVFPSHSILKLEDLSHEDLPSQALPVEGLSEQSMPSRSTTSHDKQSYNLTANDLPPQGILSQDTPSQDMLFPDMTSLDMKSLDMLSQDTSPHNMPPQDTPSQDMLSQALSAHAILPEASTPHIVQFPKIQQLLQQPPDLQPENTEPQNRQISQMSYQDIRSEVMEETKEWKSEEELHRRKSSRRHSLNQQTKALQYLRRYSLDMQTKGHKSSKRHSLDQQSKGWQSPKRKSLDQQIKDWLSPKRHSIDKQVQLNQTTKQLPDQQVEDQQAKGERHPEGQSKDGQVKDQQTDEEQPLKKQIQDQQTEDQQTQEKKSPKGQSQNVRAEGQQAQVEKVPKLLCQDSESQIQQYQFWQSHKSSLQTGQPKTVNLSAKNPLNG</sequence>
<evidence type="ECO:0000256" key="5">
    <source>
        <dbReference type="ARBA" id="ARBA00023136"/>
    </source>
</evidence>